<feature type="transmembrane region" description="Helical" evidence="7">
    <location>
        <begin position="201"/>
        <end position="224"/>
    </location>
</feature>
<reference evidence="11" key="1">
    <citation type="journal article" date="2019" name="Int. J. Syst. Evol. Microbiol.">
        <title>The Global Catalogue of Microorganisms (GCM) 10K type strain sequencing project: providing services to taxonomists for standard genome sequencing and annotation.</title>
        <authorList>
            <consortium name="The Broad Institute Genomics Platform"/>
            <consortium name="The Broad Institute Genome Sequencing Center for Infectious Disease"/>
            <person name="Wu L."/>
            <person name="Ma J."/>
        </authorList>
    </citation>
    <scope>NUCLEOTIDE SEQUENCE [LARGE SCALE GENOMIC DNA]</scope>
    <source>
        <strain evidence="11">CGMCC 1.19032</strain>
    </source>
</reference>
<evidence type="ECO:0000256" key="4">
    <source>
        <dbReference type="ARBA" id="ARBA00022692"/>
    </source>
</evidence>
<dbReference type="InterPro" id="IPR036259">
    <property type="entry name" value="MFS_trans_sf"/>
</dbReference>
<feature type="domain" description="Major facilitator superfamily (MFS) profile" evidence="9">
    <location>
        <begin position="1"/>
        <end position="382"/>
    </location>
</feature>
<evidence type="ECO:0000256" key="6">
    <source>
        <dbReference type="ARBA" id="ARBA00023136"/>
    </source>
</evidence>
<sequence length="391" mass="42421">MKNKGFLFKLSLLSISLLLTSANAISMTIPQIQAAFPNISATTVESLVTIPSFTMMVFVLLSGFISSKIGSKKTVLIGLILTLIGGVIPVFALNFTTIYFARFIFGAGLGCYNSLAVSLINDFYEGDEKQDLIGYQSAMQSLGSSLATFIAGILAVFNWQYAFSVYFLAIPVMVLFYFVVPETKQVTQNTQKEKQRMNMSTIFYTLLLFTLLSLAMIVFTKVGSLVSEAGMSNSNLLGTALSLMTLAGFISGLLYGKIYKVFKTFTPVVGGVISTLSFLLLAFAPNIYVVSLSVILMGFCQSLFIPYIFGALLSSAHEGSQTLAISVGMVGSNLGSFASPYLIAFIMNLFGRKDASFAILIAGIGFLILTAIFFFDIVRKKERVQPDKVIS</sequence>
<dbReference type="InterPro" id="IPR020846">
    <property type="entry name" value="MFS_dom"/>
</dbReference>
<name>A0ABV9MVG0_9ENTE</name>
<protein>
    <submittedName>
        <fullName evidence="10">MFS transporter</fullName>
    </submittedName>
</protein>
<comment type="subcellular location">
    <subcellularLocation>
        <location evidence="1">Cell membrane</location>
        <topology evidence="1">Multi-pass membrane protein</topology>
    </subcellularLocation>
</comment>
<keyword evidence="4 7" id="KW-0812">Transmembrane</keyword>
<feature type="signal peptide" evidence="8">
    <location>
        <begin position="1"/>
        <end position="24"/>
    </location>
</feature>
<comment type="caution">
    <text evidence="10">The sequence shown here is derived from an EMBL/GenBank/DDBJ whole genome shotgun (WGS) entry which is preliminary data.</text>
</comment>
<dbReference type="SUPFAM" id="SSF103473">
    <property type="entry name" value="MFS general substrate transporter"/>
    <property type="match status" value="1"/>
</dbReference>
<feature type="transmembrane region" description="Helical" evidence="7">
    <location>
        <begin position="48"/>
        <end position="67"/>
    </location>
</feature>
<keyword evidence="3" id="KW-1003">Cell membrane</keyword>
<evidence type="ECO:0000256" key="2">
    <source>
        <dbReference type="ARBA" id="ARBA00022448"/>
    </source>
</evidence>
<dbReference type="Pfam" id="PF07690">
    <property type="entry name" value="MFS_1"/>
    <property type="match status" value="1"/>
</dbReference>
<feature type="transmembrane region" description="Helical" evidence="7">
    <location>
        <begin position="268"/>
        <end position="288"/>
    </location>
</feature>
<dbReference type="PANTHER" id="PTHR23517:SF2">
    <property type="entry name" value="MULTIDRUG RESISTANCE PROTEIN MDTH"/>
    <property type="match status" value="1"/>
</dbReference>
<feature type="transmembrane region" description="Helical" evidence="7">
    <location>
        <begin position="99"/>
        <end position="120"/>
    </location>
</feature>
<feature type="transmembrane region" description="Helical" evidence="7">
    <location>
        <begin position="294"/>
        <end position="313"/>
    </location>
</feature>
<evidence type="ECO:0000256" key="1">
    <source>
        <dbReference type="ARBA" id="ARBA00004651"/>
    </source>
</evidence>
<feature type="transmembrane region" description="Helical" evidence="7">
    <location>
        <begin position="325"/>
        <end position="350"/>
    </location>
</feature>
<dbReference type="PROSITE" id="PS50850">
    <property type="entry name" value="MFS"/>
    <property type="match status" value="1"/>
</dbReference>
<feature type="transmembrane region" description="Helical" evidence="7">
    <location>
        <begin position="74"/>
        <end position="93"/>
    </location>
</feature>
<evidence type="ECO:0000313" key="11">
    <source>
        <dbReference type="Proteomes" id="UP001595969"/>
    </source>
</evidence>
<proteinExistence type="predicted"/>
<keyword evidence="2" id="KW-0813">Transport</keyword>
<feature type="transmembrane region" description="Helical" evidence="7">
    <location>
        <begin position="163"/>
        <end position="180"/>
    </location>
</feature>
<dbReference type="Gene3D" id="1.20.1250.20">
    <property type="entry name" value="MFS general substrate transporter like domains"/>
    <property type="match status" value="1"/>
</dbReference>
<gene>
    <name evidence="10" type="ORF">ACFO5I_09565</name>
</gene>
<evidence type="ECO:0000256" key="8">
    <source>
        <dbReference type="SAM" id="SignalP"/>
    </source>
</evidence>
<dbReference type="PANTHER" id="PTHR23517">
    <property type="entry name" value="RESISTANCE PROTEIN MDTM, PUTATIVE-RELATED-RELATED"/>
    <property type="match status" value="1"/>
</dbReference>
<dbReference type="Proteomes" id="UP001595969">
    <property type="component" value="Unassembled WGS sequence"/>
</dbReference>
<dbReference type="RefSeq" id="WP_204654998.1">
    <property type="nucleotide sequence ID" value="NZ_JAFBFD010000049.1"/>
</dbReference>
<evidence type="ECO:0000256" key="3">
    <source>
        <dbReference type="ARBA" id="ARBA00022475"/>
    </source>
</evidence>
<keyword evidence="5 7" id="KW-1133">Transmembrane helix</keyword>
<feature type="chain" id="PRO_5047460851" evidence="8">
    <location>
        <begin position="25"/>
        <end position="391"/>
    </location>
</feature>
<evidence type="ECO:0000256" key="5">
    <source>
        <dbReference type="ARBA" id="ARBA00022989"/>
    </source>
</evidence>
<feature type="transmembrane region" description="Helical" evidence="7">
    <location>
        <begin position="236"/>
        <end position="256"/>
    </location>
</feature>
<keyword evidence="6 7" id="KW-0472">Membrane</keyword>
<organism evidence="10 11">
    <name type="scientific">Enterococcus lemanii</name>
    <dbReference type="NCBI Taxonomy" id="1159752"/>
    <lineage>
        <taxon>Bacteria</taxon>
        <taxon>Bacillati</taxon>
        <taxon>Bacillota</taxon>
        <taxon>Bacilli</taxon>
        <taxon>Lactobacillales</taxon>
        <taxon>Enterococcaceae</taxon>
        <taxon>Enterococcus</taxon>
    </lineage>
</organism>
<dbReference type="InterPro" id="IPR011701">
    <property type="entry name" value="MFS"/>
</dbReference>
<evidence type="ECO:0000256" key="7">
    <source>
        <dbReference type="SAM" id="Phobius"/>
    </source>
</evidence>
<keyword evidence="8" id="KW-0732">Signal</keyword>
<feature type="transmembrane region" description="Helical" evidence="7">
    <location>
        <begin position="356"/>
        <end position="378"/>
    </location>
</feature>
<keyword evidence="11" id="KW-1185">Reference proteome</keyword>
<accession>A0ABV9MVG0</accession>
<feature type="transmembrane region" description="Helical" evidence="7">
    <location>
        <begin position="132"/>
        <end position="157"/>
    </location>
</feature>
<evidence type="ECO:0000259" key="9">
    <source>
        <dbReference type="PROSITE" id="PS50850"/>
    </source>
</evidence>
<dbReference type="InterPro" id="IPR050171">
    <property type="entry name" value="MFS_Transporters"/>
</dbReference>
<evidence type="ECO:0000313" key="10">
    <source>
        <dbReference type="EMBL" id="MFC4719972.1"/>
    </source>
</evidence>
<dbReference type="EMBL" id="JBHSGS010000051">
    <property type="protein sequence ID" value="MFC4719972.1"/>
    <property type="molecule type" value="Genomic_DNA"/>
</dbReference>